<keyword evidence="7" id="KW-1185">Reference proteome</keyword>
<dbReference type="CDD" id="cd04301">
    <property type="entry name" value="NAT_SF"/>
    <property type="match status" value="1"/>
</dbReference>
<feature type="binding site" evidence="4">
    <location>
        <begin position="135"/>
        <end position="136"/>
    </location>
    <ligand>
        <name>acetyl-CoA</name>
        <dbReference type="ChEBI" id="CHEBI:57288"/>
    </ligand>
</feature>
<evidence type="ECO:0000256" key="1">
    <source>
        <dbReference type="ARBA" id="ARBA00009213"/>
    </source>
</evidence>
<dbReference type="Gene3D" id="3.30.1050.10">
    <property type="entry name" value="SCP2 sterol-binding domain"/>
    <property type="match status" value="1"/>
</dbReference>
<dbReference type="InterPro" id="IPR025559">
    <property type="entry name" value="Eis_dom"/>
</dbReference>
<evidence type="ECO:0000256" key="2">
    <source>
        <dbReference type="ARBA" id="ARBA00022679"/>
    </source>
</evidence>
<proteinExistence type="inferred from homology"/>
<comment type="caution">
    <text evidence="6">The sequence shown here is derived from an EMBL/GenBank/DDBJ whole genome shotgun (WGS) entry which is preliminary data.</text>
</comment>
<dbReference type="GO" id="GO:0030649">
    <property type="term" value="P:aminoglycoside antibiotic catabolic process"/>
    <property type="evidence" value="ECO:0007669"/>
    <property type="project" value="TreeGrafter"/>
</dbReference>
<feature type="active site" description="Proton acceptor; via carboxylate" evidence="4">
    <location>
        <position position="420"/>
    </location>
</feature>
<organism evidence="6 7">
    <name type="scientific">Labedaea rhizosphaerae</name>
    <dbReference type="NCBI Taxonomy" id="598644"/>
    <lineage>
        <taxon>Bacteria</taxon>
        <taxon>Bacillati</taxon>
        <taxon>Actinomycetota</taxon>
        <taxon>Actinomycetes</taxon>
        <taxon>Pseudonocardiales</taxon>
        <taxon>Pseudonocardiaceae</taxon>
        <taxon>Labedaea</taxon>
    </lineage>
</organism>
<reference evidence="6 7" key="1">
    <citation type="submission" date="2019-03" db="EMBL/GenBank/DDBJ databases">
        <title>Genomic Encyclopedia of Type Strains, Phase IV (KMG-IV): sequencing the most valuable type-strain genomes for metagenomic binning, comparative biology and taxonomic classification.</title>
        <authorList>
            <person name="Goeker M."/>
        </authorList>
    </citation>
    <scope>NUCLEOTIDE SEQUENCE [LARGE SCALE GENOMIC DNA]</scope>
    <source>
        <strain evidence="6 7">DSM 45361</strain>
    </source>
</reference>
<evidence type="ECO:0000313" key="6">
    <source>
        <dbReference type="EMBL" id="TDP96393.1"/>
    </source>
</evidence>
<dbReference type="Proteomes" id="UP000295444">
    <property type="component" value="Unassembled WGS sequence"/>
</dbReference>
<dbReference type="InterPro" id="IPR016181">
    <property type="entry name" value="Acyl_CoA_acyltransferase"/>
</dbReference>
<evidence type="ECO:0000256" key="3">
    <source>
        <dbReference type="ARBA" id="ARBA00023315"/>
    </source>
</evidence>
<comment type="similarity">
    <text evidence="1 4">Belongs to the acetyltransferase Eis family.</text>
</comment>
<dbReference type="Pfam" id="PF17668">
    <property type="entry name" value="Acetyltransf_17"/>
    <property type="match status" value="1"/>
</dbReference>
<evidence type="ECO:0000256" key="4">
    <source>
        <dbReference type="HAMAP-Rule" id="MF_01812"/>
    </source>
</evidence>
<dbReference type="InterPro" id="IPR036527">
    <property type="entry name" value="SCP2_sterol-bd_dom_sf"/>
</dbReference>
<dbReference type="PROSITE" id="PS51186">
    <property type="entry name" value="GNAT"/>
    <property type="match status" value="1"/>
</dbReference>
<feature type="binding site" evidence="4">
    <location>
        <begin position="98"/>
        <end position="100"/>
    </location>
    <ligand>
        <name>acetyl-CoA</name>
        <dbReference type="ChEBI" id="CHEBI:57288"/>
    </ligand>
</feature>
<keyword evidence="2 4" id="KW-0808">Transferase</keyword>
<dbReference type="HAMAP" id="MF_01812">
    <property type="entry name" value="Eis"/>
    <property type="match status" value="1"/>
</dbReference>
<dbReference type="Pfam" id="PF13530">
    <property type="entry name" value="SCP2_2"/>
    <property type="match status" value="1"/>
</dbReference>
<dbReference type="AlphaFoldDB" id="A0A4R6SA77"/>
<feature type="active site" description="Proton donor" evidence="4">
    <location>
        <position position="140"/>
    </location>
</feature>
<comment type="subunit">
    <text evidence="4">Homohexamer; trimer of dimers.</text>
</comment>
<gene>
    <name evidence="6" type="ORF">EV186_104380</name>
</gene>
<feature type="binding site" evidence="4">
    <location>
        <begin position="106"/>
        <end position="111"/>
    </location>
    <ligand>
        <name>acetyl-CoA</name>
        <dbReference type="ChEBI" id="CHEBI:57288"/>
    </ligand>
</feature>
<dbReference type="InterPro" id="IPR041380">
    <property type="entry name" value="Acetyltransf_17"/>
</dbReference>
<dbReference type="InterPro" id="IPR022902">
    <property type="entry name" value="NAcTrfase_Eis"/>
</dbReference>
<dbReference type="EMBL" id="SNXZ01000004">
    <property type="protein sequence ID" value="TDP96393.1"/>
    <property type="molecule type" value="Genomic_DNA"/>
</dbReference>
<dbReference type="Pfam" id="PF13527">
    <property type="entry name" value="Acetyltransf_9"/>
    <property type="match status" value="1"/>
</dbReference>
<evidence type="ECO:0000313" key="7">
    <source>
        <dbReference type="Proteomes" id="UP000295444"/>
    </source>
</evidence>
<keyword evidence="3 4" id="KW-0012">Acyltransferase</keyword>
<dbReference type="SUPFAM" id="SSF55718">
    <property type="entry name" value="SCP-like"/>
    <property type="match status" value="1"/>
</dbReference>
<dbReference type="InterPro" id="IPR000182">
    <property type="entry name" value="GNAT_dom"/>
</dbReference>
<protein>
    <submittedName>
        <fullName evidence="6">Putative acetyltransferase</fullName>
    </submittedName>
</protein>
<name>A0A4R6SA77_LABRH</name>
<accession>A0A4R6SA77</accession>
<dbReference type="GO" id="GO:0034069">
    <property type="term" value="F:aminoglycoside N-acetyltransferase activity"/>
    <property type="evidence" value="ECO:0007669"/>
    <property type="project" value="TreeGrafter"/>
</dbReference>
<dbReference type="NCBIfam" id="NF002367">
    <property type="entry name" value="PRK01346.1-4"/>
    <property type="match status" value="1"/>
</dbReference>
<dbReference type="PANTHER" id="PTHR37817:SF1">
    <property type="entry name" value="N-ACETYLTRANSFERASE EIS"/>
    <property type="match status" value="1"/>
</dbReference>
<dbReference type="Gene3D" id="3.40.630.30">
    <property type="match status" value="2"/>
</dbReference>
<dbReference type="SUPFAM" id="SSF55729">
    <property type="entry name" value="Acyl-CoA N-acyltransferases (Nat)"/>
    <property type="match status" value="1"/>
</dbReference>
<dbReference type="InterPro" id="IPR051554">
    <property type="entry name" value="Acetyltransferase_Eis"/>
</dbReference>
<dbReference type="PANTHER" id="PTHR37817">
    <property type="entry name" value="N-ACETYLTRANSFERASE EIS"/>
    <property type="match status" value="1"/>
</dbReference>
<sequence length="420" mass="46028">MGIGWRRAGARRYHQWVTDLRLRVLRGSDLPGAAELAATAFLTDDVGMLAERRSYVLEEGRGLGVFDGERLVGVADALSRRVTLPGTGPTPFAAVTWVAVAPDHRRRGVLTTLMRAQLDALHRSGGEPIAALWATEATIYGRFGYGIATENCALELPARTPFRPGVDLGPDRVVEQPRETALPLVRKLYDRIVLDRVGALSRSDGQWNYFLYDAPGARRGATAYRFALHPDGYAIFRTSTDWTPDGPKSRLRVAELMAATPAAYAALHRHVLDMDLVATVQLRSATQEPLLHMVRDPRVVRRTVTDSLWVRVVDLDRGLRARRYSAPADLVLDVTDPFCPWNEGRWRFHVDDAGVAEVSTTDSAADLALTAEELGAILLGGTLPSTLAAAGRVREHTPGAVHTLTRAFQTGTVPVCLEVF</sequence>
<evidence type="ECO:0000259" key="5">
    <source>
        <dbReference type="PROSITE" id="PS51186"/>
    </source>
</evidence>
<feature type="domain" description="N-acetyltransferase" evidence="5">
    <location>
        <begin position="20"/>
        <end position="169"/>
    </location>
</feature>